<feature type="region of interest" description="Disordered" evidence="5">
    <location>
        <begin position="63"/>
        <end position="84"/>
    </location>
</feature>
<dbReference type="NCBIfam" id="TIGR01488">
    <property type="entry name" value="HAD-SF-IB"/>
    <property type="match status" value="1"/>
</dbReference>
<dbReference type="Gene3D" id="3.40.50.1000">
    <property type="entry name" value="HAD superfamily/HAD-like"/>
    <property type="match status" value="1"/>
</dbReference>
<dbReference type="Pfam" id="PF12710">
    <property type="entry name" value="HAD"/>
    <property type="match status" value="1"/>
</dbReference>
<evidence type="ECO:0000256" key="1">
    <source>
        <dbReference type="ARBA" id="ARBA00009184"/>
    </source>
</evidence>
<keyword evidence="4" id="KW-0460">Magnesium</keyword>
<dbReference type="InterPro" id="IPR036412">
    <property type="entry name" value="HAD-like_sf"/>
</dbReference>
<protein>
    <recommendedName>
        <fullName evidence="8">Phosphoserine phosphatase</fullName>
    </recommendedName>
</protein>
<reference evidence="6" key="2">
    <citation type="submission" date="2020-09" db="EMBL/GenBank/DDBJ databases">
        <authorList>
            <person name="Sun Q."/>
            <person name="Zhou Y."/>
        </authorList>
    </citation>
    <scope>NUCLEOTIDE SEQUENCE</scope>
    <source>
        <strain evidence="6">CGMCC 4.7201</strain>
    </source>
</reference>
<comment type="similarity">
    <text evidence="1">Belongs to the HAD-like hydrolase superfamily. SerB family.</text>
</comment>
<dbReference type="PROSITE" id="PS01228">
    <property type="entry name" value="COF_1"/>
    <property type="match status" value="1"/>
</dbReference>
<comment type="caution">
    <text evidence="6">The sequence shown here is derived from an EMBL/GenBank/DDBJ whole genome shotgun (WGS) entry which is preliminary data.</text>
</comment>
<dbReference type="GO" id="GO:0046872">
    <property type="term" value="F:metal ion binding"/>
    <property type="evidence" value="ECO:0007669"/>
    <property type="project" value="UniProtKB-KW"/>
</dbReference>
<dbReference type="InterPro" id="IPR023214">
    <property type="entry name" value="HAD_sf"/>
</dbReference>
<evidence type="ECO:0000256" key="5">
    <source>
        <dbReference type="SAM" id="MobiDB-lite"/>
    </source>
</evidence>
<dbReference type="EMBL" id="BMMS01000028">
    <property type="protein sequence ID" value="GGO96302.1"/>
    <property type="molecule type" value="Genomic_DNA"/>
</dbReference>
<evidence type="ECO:0000313" key="6">
    <source>
        <dbReference type="EMBL" id="GGO96302.1"/>
    </source>
</evidence>
<evidence type="ECO:0000256" key="4">
    <source>
        <dbReference type="ARBA" id="ARBA00022842"/>
    </source>
</evidence>
<evidence type="ECO:0000256" key="3">
    <source>
        <dbReference type="ARBA" id="ARBA00022801"/>
    </source>
</evidence>
<proteinExistence type="inferred from homology"/>
<dbReference type="Gene3D" id="1.20.1440.100">
    <property type="entry name" value="SG protein - dephosphorylation function"/>
    <property type="match status" value="1"/>
</dbReference>
<keyword evidence="7" id="KW-1185">Reference proteome</keyword>
<keyword evidence="2" id="KW-0479">Metal-binding</keyword>
<accession>A0A918E085</accession>
<name>A0A918E085_9ACTN</name>
<dbReference type="InterPro" id="IPR050582">
    <property type="entry name" value="HAD-like_SerB"/>
</dbReference>
<sequence>MMNQSGLLAVSTVMSTFSGPGPTEPAPAGTAPRVVAFFDVDGTLLSGTSTFTAMERCRRALGRPLTEAQGPAGTPGATGGPYTDSSAAEAARACRELLCGLQVAEVARIGREWFQAESARGGIWNEQVLEAFRGHVRRGFLTVLVSGAVPACVEPIARHLGADAILCSDPETAVGRYTGRLVSPMTGRARGYGARRFMNGHGLDRAGAFAYADRATDLPLLAEVGNPVAVGDDPLLAAHVEGGGRLGPRSATDRSAGLEIEDGRLLTSA</sequence>
<dbReference type="GO" id="GO:0016787">
    <property type="term" value="F:hydrolase activity"/>
    <property type="evidence" value="ECO:0007669"/>
    <property type="project" value="UniProtKB-KW"/>
</dbReference>
<gene>
    <name evidence="6" type="primary">mmyP</name>
    <name evidence="6" type="ORF">GCM10012280_55490</name>
</gene>
<dbReference type="PANTHER" id="PTHR43344">
    <property type="entry name" value="PHOSPHOSERINE PHOSPHATASE"/>
    <property type="match status" value="1"/>
</dbReference>
<evidence type="ECO:0000313" key="7">
    <source>
        <dbReference type="Proteomes" id="UP000641932"/>
    </source>
</evidence>
<keyword evidence="3" id="KW-0378">Hydrolase</keyword>
<evidence type="ECO:0008006" key="8">
    <source>
        <dbReference type="Google" id="ProtNLM"/>
    </source>
</evidence>
<dbReference type="AlphaFoldDB" id="A0A918E085"/>
<dbReference type="Proteomes" id="UP000641932">
    <property type="component" value="Unassembled WGS sequence"/>
</dbReference>
<organism evidence="6 7">
    <name type="scientific">Wenjunlia tyrosinilytica</name>
    <dbReference type="NCBI Taxonomy" id="1544741"/>
    <lineage>
        <taxon>Bacteria</taxon>
        <taxon>Bacillati</taxon>
        <taxon>Actinomycetota</taxon>
        <taxon>Actinomycetes</taxon>
        <taxon>Kitasatosporales</taxon>
        <taxon>Streptomycetaceae</taxon>
        <taxon>Wenjunlia</taxon>
    </lineage>
</organism>
<dbReference type="PANTHER" id="PTHR43344:SF13">
    <property type="entry name" value="PHOSPHATASE RV3661-RELATED"/>
    <property type="match status" value="1"/>
</dbReference>
<evidence type="ECO:0000256" key="2">
    <source>
        <dbReference type="ARBA" id="ARBA00022723"/>
    </source>
</evidence>
<reference evidence="6" key="1">
    <citation type="journal article" date="2014" name="Int. J. Syst. Evol. Microbiol.">
        <title>Complete genome sequence of Corynebacterium casei LMG S-19264T (=DSM 44701T), isolated from a smear-ripened cheese.</title>
        <authorList>
            <consortium name="US DOE Joint Genome Institute (JGI-PGF)"/>
            <person name="Walter F."/>
            <person name="Albersmeier A."/>
            <person name="Kalinowski J."/>
            <person name="Ruckert C."/>
        </authorList>
    </citation>
    <scope>NUCLEOTIDE SEQUENCE</scope>
    <source>
        <strain evidence="6">CGMCC 4.7201</strain>
    </source>
</reference>
<dbReference type="SUPFAM" id="SSF56784">
    <property type="entry name" value="HAD-like"/>
    <property type="match status" value="1"/>
</dbReference>